<keyword evidence="5" id="KW-0677">Repeat</keyword>
<evidence type="ECO:0000313" key="12">
    <source>
        <dbReference type="Proteomes" id="UP000030762"/>
    </source>
</evidence>
<evidence type="ECO:0000256" key="8">
    <source>
        <dbReference type="ARBA" id="ARBA00023136"/>
    </source>
</evidence>
<keyword evidence="7" id="KW-0496">Mitochondrion</keyword>
<dbReference type="Pfam" id="PF00153">
    <property type="entry name" value="Mito_carr"/>
    <property type="match status" value="2"/>
</dbReference>
<dbReference type="GO" id="GO:0031966">
    <property type="term" value="C:mitochondrial membrane"/>
    <property type="evidence" value="ECO:0007669"/>
    <property type="project" value="UniProtKB-SubCell"/>
</dbReference>
<evidence type="ECO:0000256" key="4">
    <source>
        <dbReference type="ARBA" id="ARBA00022692"/>
    </source>
</evidence>
<evidence type="ECO:0000256" key="1">
    <source>
        <dbReference type="ARBA" id="ARBA00004225"/>
    </source>
</evidence>
<evidence type="ECO:0000256" key="2">
    <source>
        <dbReference type="ARBA" id="ARBA00006375"/>
    </source>
</evidence>
<dbReference type="InterPro" id="IPR049563">
    <property type="entry name" value="TXTP-like"/>
</dbReference>
<organism evidence="11 12">
    <name type="scientific">Saprolegnia diclina (strain VS20)</name>
    <dbReference type="NCBI Taxonomy" id="1156394"/>
    <lineage>
        <taxon>Eukaryota</taxon>
        <taxon>Sar</taxon>
        <taxon>Stramenopiles</taxon>
        <taxon>Oomycota</taxon>
        <taxon>Saprolegniomycetes</taxon>
        <taxon>Saprolegniales</taxon>
        <taxon>Saprolegniaceae</taxon>
        <taxon>Saprolegnia</taxon>
    </lineage>
</organism>
<dbReference type="AlphaFoldDB" id="T0QBT5"/>
<dbReference type="eggNOG" id="KOG0750">
    <property type="taxonomic scope" value="Eukaryota"/>
</dbReference>
<sequence>MSESSTPTSPATAMRAPLSGLQYAAVGSVAGMFEVCVQQPMMYIKNCVQQSRPMSFHPLVMYRGVGVMCASIAPVSAVQFAVDGVLTTSLRAADVPSSEGSRILTAATAGVCSSLLSSPAELVMTLQQHTGHGVQRTIQDVTAAHGVRRLYRGLPYTCLREMIWCASYLALGPVLGEKLHAHFPETFGDAATASLSQRGAAAMGGSIGAGLIAVLATQPVDTVKTIMQGNALDKNALGLVGETRRLWAQGGIRSMYKGTIPRGVRLIGAVFILSETKKILEDQCHRYYAAPAAVAA</sequence>
<keyword evidence="3 10" id="KW-0813">Transport</keyword>
<dbReference type="PROSITE" id="PS50920">
    <property type="entry name" value="SOLCAR"/>
    <property type="match status" value="2"/>
</dbReference>
<dbReference type="GeneID" id="19952175"/>
<evidence type="ECO:0000256" key="3">
    <source>
        <dbReference type="ARBA" id="ARBA00022448"/>
    </source>
</evidence>
<name>T0QBT5_SAPDV</name>
<keyword evidence="4 9" id="KW-0812">Transmembrane</keyword>
<evidence type="ECO:0000256" key="10">
    <source>
        <dbReference type="RuleBase" id="RU000488"/>
    </source>
</evidence>
<dbReference type="GO" id="GO:0071913">
    <property type="term" value="F:citrate secondary active transmembrane transporter activity"/>
    <property type="evidence" value="ECO:0007669"/>
    <property type="project" value="TreeGrafter"/>
</dbReference>
<dbReference type="PANTHER" id="PTHR45788:SF4">
    <property type="entry name" value="TRICARBOXYLATE TRANSPORT PROTEIN, MITOCHONDRIAL"/>
    <property type="match status" value="1"/>
</dbReference>
<dbReference type="OMA" id="RYGRMVC"/>
<evidence type="ECO:0000256" key="7">
    <source>
        <dbReference type="ARBA" id="ARBA00023128"/>
    </source>
</evidence>
<dbReference type="EMBL" id="JH767172">
    <property type="protein sequence ID" value="EQC30975.1"/>
    <property type="molecule type" value="Genomic_DNA"/>
</dbReference>
<dbReference type="RefSeq" id="XP_008615713.1">
    <property type="nucleotide sequence ID" value="XM_008617491.1"/>
</dbReference>
<dbReference type="GO" id="GO:0006843">
    <property type="term" value="P:mitochondrial citrate transmembrane transport"/>
    <property type="evidence" value="ECO:0007669"/>
    <property type="project" value="TreeGrafter"/>
</dbReference>
<gene>
    <name evidence="11" type="ORF">SDRG_11448</name>
</gene>
<keyword evidence="12" id="KW-1185">Reference proteome</keyword>
<dbReference type="SUPFAM" id="SSF103506">
    <property type="entry name" value="Mitochondrial carrier"/>
    <property type="match status" value="1"/>
</dbReference>
<dbReference type="VEuPathDB" id="FungiDB:SDRG_11448"/>
<evidence type="ECO:0000256" key="9">
    <source>
        <dbReference type="PROSITE-ProRule" id="PRU00282"/>
    </source>
</evidence>
<feature type="repeat" description="Solcar" evidence="9">
    <location>
        <begin position="97"/>
        <end position="178"/>
    </location>
</feature>
<dbReference type="Proteomes" id="UP000030762">
    <property type="component" value="Unassembled WGS sequence"/>
</dbReference>
<dbReference type="PANTHER" id="PTHR45788">
    <property type="entry name" value="SUCCINATE/FUMARATE MITOCHONDRIAL TRANSPORTER-RELATED"/>
    <property type="match status" value="1"/>
</dbReference>
<comment type="subcellular location">
    <subcellularLocation>
        <location evidence="1">Mitochondrion membrane</location>
        <topology evidence="1">Multi-pass membrane protein</topology>
    </subcellularLocation>
</comment>
<feature type="repeat" description="Solcar" evidence="9">
    <location>
        <begin position="197"/>
        <end position="283"/>
    </location>
</feature>
<keyword evidence="8 9" id="KW-0472">Membrane</keyword>
<comment type="similarity">
    <text evidence="2 10">Belongs to the mitochondrial carrier (TC 2.A.29) family.</text>
</comment>
<dbReference type="OrthoDB" id="44467at2759"/>
<proteinExistence type="inferred from homology"/>
<evidence type="ECO:0000256" key="5">
    <source>
        <dbReference type="ARBA" id="ARBA00022737"/>
    </source>
</evidence>
<dbReference type="InParanoid" id="T0QBT5"/>
<evidence type="ECO:0000313" key="11">
    <source>
        <dbReference type="EMBL" id="EQC30975.1"/>
    </source>
</evidence>
<evidence type="ECO:0000256" key="6">
    <source>
        <dbReference type="ARBA" id="ARBA00022989"/>
    </source>
</evidence>
<dbReference type="Gene3D" id="1.50.40.10">
    <property type="entry name" value="Mitochondrial carrier domain"/>
    <property type="match status" value="1"/>
</dbReference>
<dbReference type="InterPro" id="IPR023395">
    <property type="entry name" value="MCP_dom_sf"/>
</dbReference>
<dbReference type="InterPro" id="IPR018108">
    <property type="entry name" value="MCP_transmembrane"/>
</dbReference>
<keyword evidence="6" id="KW-1133">Transmembrane helix</keyword>
<protein>
    <recommendedName>
        <fullName evidence="13">Solute carrier family 25, member 46</fullName>
    </recommendedName>
</protein>
<accession>T0QBT5</accession>
<reference evidence="11 12" key="1">
    <citation type="submission" date="2012-04" db="EMBL/GenBank/DDBJ databases">
        <title>The Genome Sequence of Saprolegnia declina VS20.</title>
        <authorList>
            <consortium name="The Broad Institute Genome Sequencing Platform"/>
            <person name="Russ C."/>
            <person name="Nusbaum C."/>
            <person name="Tyler B."/>
            <person name="van West P."/>
            <person name="Dieguez-Uribeondo J."/>
            <person name="de Bruijn I."/>
            <person name="Tripathy S."/>
            <person name="Jiang R."/>
            <person name="Young S.K."/>
            <person name="Zeng Q."/>
            <person name="Gargeya S."/>
            <person name="Fitzgerald M."/>
            <person name="Haas B."/>
            <person name="Abouelleil A."/>
            <person name="Alvarado L."/>
            <person name="Arachchi H.M."/>
            <person name="Berlin A."/>
            <person name="Chapman S.B."/>
            <person name="Goldberg J."/>
            <person name="Griggs A."/>
            <person name="Gujja S."/>
            <person name="Hansen M."/>
            <person name="Howarth C."/>
            <person name="Imamovic A."/>
            <person name="Larimer J."/>
            <person name="McCowen C."/>
            <person name="Montmayeur A."/>
            <person name="Murphy C."/>
            <person name="Neiman D."/>
            <person name="Pearson M."/>
            <person name="Priest M."/>
            <person name="Roberts A."/>
            <person name="Saif S."/>
            <person name="Shea T."/>
            <person name="Sisk P."/>
            <person name="Sykes S."/>
            <person name="Wortman J."/>
            <person name="Nusbaum C."/>
            <person name="Birren B."/>
        </authorList>
    </citation>
    <scope>NUCLEOTIDE SEQUENCE [LARGE SCALE GENOMIC DNA]</scope>
    <source>
        <strain evidence="11 12">VS20</strain>
    </source>
</reference>
<evidence type="ECO:0008006" key="13">
    <source>
        <dbReference type="Google" id="ProtNLM"/>
    </source>
</evidence>